<evidence type="ECO:0000259" key="4">
    <source>
        <dbReference type="PROSITE" id="PS01124"/>
    </source>
</evidence>
<organism evidence="5 6">
    <name type="scientific">Paenibacillus eucommiae</name>
    <dbReference type="NCBI Taxonomy" id="1355755"/>
    <lineage>
        <taxon>Bacteria</taxon>
        <taxon>Bacillati</taxon>
        <taxon>Bacillota</taxon>
        <taxon>Bacilli</taxon>
        <taxon>Bacillales</taxon>
        <taxon>Paenibacillaceae</taxon>
        <taxon>Paenibacillus</taxon>
    </lineage>
</organism>
<dbReference type="SMART" id="SM00342">
    <property type="entry name" value="HTH_ARAC"/>
    <property type="match status" value="1"/>
</dbReference>
<dbReference type="SUPFAM" id="SSF46689">
    <property type="entry name" value="Homeodomain-like"/>
    <property type="match status" value="2"/>
</dbReference>
<evidence type="ECO:0000256" key="3">
    <source>
        <dbReference type="ARBA" id="ARBA00023163"/>
    </source>
</evidence>
<dbReference type="PROSITE" id="PS01124">
    <property type="entry name" value="HTH_ARAC_FAMILY_2"/>
    <property type="match status" value="1"/>
</dbReference>
<dbReference type="Proteomes" id="UP001519287">
    <property type="component" value="Unassembled WGS sequence"/>
</dbReference>
<dbReference type="Gene3D" id="1.10.10.60">
    <property type="entry name" value="Homeodomain-like"/>
    <property type="match status" value="2"/>
</dbReference>
<protein>
    <submittedName>
        <fullName evidence="5">YesN/AraC family two-component response regulator</fullName>
    </submittedName>
</protein>
<dbReference type="PANTHER" id="PTHR43280">
    <property type="entry name" value="ARAC-FAMILY TRANSCRIPTIONAL REGULATOR"/>
    <property type="match status" value="1"/>
</dbReference>
<evidence type="ECO:0000256" key="2">
    <source>
        <dbReference type="ARBA" id="ARBA00023125"/>
    </source>
</evidence>
<sequence>MKIRISNTLTISETDELPKGGIHVNTFEILYITKGTAKFHWADHCCETVAPAIFLVSPSTPHMVESIGKEISTFFLEITEMNDHFFTTSIVDSWNMMQSQEPTASSAYFHTAIQHSLDFICQLIHTYEAMQHENLQQICLLEVQKIFKLIAYILIYTSNQAHSPDERKWSTHETIDILKNYMEWRYIDDITLKMLSQMVNFNPSYLVRIFKERTQYTPIEYLQLLRMNAAESYLTRTNLPLQKIIEKTGFNSVHYFCRLFKKKYGESPIQWRKNNVRELLPCT</sequence>
<gene>
    <name evidence="5" type="ORF">J2Z66_004065</name>
</gene>
<dbReference type="Pfam" id="PF12833">
    <property type="entry name" value="HTH_18"/>
    <property type="match status" value="1"/>
</dbReference>
<dbReference type="InterPro" id="IPR009057">
    <property type="entry name" value="Homeodomain-like_sf"/>
</dbReference>
<evidence type="ECO:0000313" key="6">
    <source>
        <dbReference type="Proteomes" id="UP001519287"/>
    </source>
</evidence>
<keyword evidence="3" id="KW-0804">Transcription</keyword>
<comment type="caution">
    <text evidence="5">The sequence shown here is derived from an EMBL/GenBank/DDBJ whole genome shotgun (WGS) entry which is preliminary data.</text>
</comment>
<dbReference type="InterPro" id="IPR018060">
    <property type="entry name" value="HTH_AraC"/>
</dbReference>
<dbReference type="InterPro" id="IPR011051">
    <property type="entry name" value="RmlC_Cupin_sf"/>
</dbReference>
<keyword evidence="2" id="KW-0238">DNA-binding</keyword>
<dbReference type="PANTHER" id="PTHR43280:SF28">
    <property type="entry name" value="HTH-TYPE TRANSCRIPTIONAL ACTIVATOR RHAS"/>
    <property type="match status" value="1"/>
</dbReference>
<dbReference type="InterPro" id="IPR018062">
    <property type="entry name" value="HTH_AraC-typ_CS"/>
</dbReference>
<dbReference type="PROSITE" id="PS00041">
    <property type="entry name" value="HTH_ARAC_FAMILY_1"/>
    <property type="match status" value="1"/>
</dbReference>
<dbReference type="EMBL" id="JAGGLB010000013">
    <property type="protein sequence ID" value="MBP1992457.1"/>
    <property type="molecule type" value="Genomic_DNA"/>
</dbReference>
<dbReference type="SUPFAM" id="SSF51182">
    <property type="entry name" value="RmlC-like cupins"/>
    <property type="match status" value="1"/>
</dbReference>
<accession>A0ABS4IXZ9</accession>
<keyword evidence="6" id="KW-1185">Reference proteome</keyword>
<evidence type="ECO:0000256" key="1">
    <source>
        <dbReference type="ARBA" id="ARBA00023015"/>
    </source>
</evidence>
<reference evidence="5 6" key="1">
    <citation type="submission" date="2021-03" db="EMBL/GenBank/DDBJ databases">
        <title>Genomic Encyclopedia of Type Strains, Phase IV (KMG-IV): sequencing the most valuable type-strain genomes for metagenomic binning, comparative biology and taxonomic classification.</title>
        <authorList>
            <person name="Goeker M."/>
        </authorList>
    </citation>
    <scope>NUCLEOTIDE SEQUENCE [LARGE SCALE GENOMIC DNA]</scope>
    <source>
        <strain evidence="5 6">DSM 26048</strain>
    </source>
</reference>
<evidence type="ECO:0000313" key="5">
    <source>
        <dbReference type="EMBL" id="MBP1992457.1"/>
    </source>
</evidence>
<proteinExistence type="predicted"/>
<feature type="domain" description="HTH araC/xylS-type" evidence="4">
    <location>
        <begin position="176"/>
        <end position="274"/>
    </location>
</feature>
<name>A0ABS4IXZ9_9BACL</name>
<dbReference type="RefSeq" id="WP_209973474.1">
    <property type="nucleotide sequence ID" value="NZ_JAGGLB010000013.1"/>
</dbReference>
<keyword evidence="1" id="KW-0805">Transcription regulation</keyword>